<keyword evidence="3" id="KW-1185">Reference proteome</keyword>
<proteinExistence type="predicted"/>
<keyword evidence="1" id="KW-0812">Transmembrane</keyword>
<feature type="transmembrane region" description="Helical" evidence="1">
    <location>
        <begin position="7"/>
        <end position="25"/>
    </location>
</feature>
<dbReference type="OrthoDB" id="3823543at2"/>
<keyword evidence="1" id="KW-1133">Transmembrane helix</keyword>
<evidence type="ECO:0000256" key="1">
    <source>
        <dbReference type="SAM" id="Phobius"/>
    </source>
</evidence>
<organism evidence="2 3">
    <name type="scientific">Paenibacillus oralis</name>
    <dbReference type="NCBI Taxonomy" id="2490856"/>
    <lineage>
        <taxon>Bacteria</taxon>
        <taxon>Bacillati</taxon>
        <taxon>Bacillota</taxon>
        <taxon>Bacilli</taxon>
        <taxon>Bacillales</taxon>
        <taxon>Paenibacillaceae</taxon>
        <taxon>Paenibacillus</taxon>
    </lineage>
</organism>
<dbReference type="RefSeq" id="WP_128633013.1">
    <property type="nucleotide sequence ID" value="NZ_RRCN01000001.1"/>
</dbReference>
<evidence type="ECO:0000313" key="2">
    <source>
        <dbReference type="EMBL" id="RRJ65202.1"/>
    </source>
</evidence>
<dbReference type="EMBL" id="RRCN01000001">
    <property type="protein sequence ID" value="RRJ65202.1"/>
    <property type="molecule type" value="Genomic_DNA"/>
</dbReference>
<sequence>MKKSGLSLMNLVFFIPAIILSVLVWNDSVVQPPGFEYRVGERANLALVQGMARIHSYGNDVRLEASGQISAQGEVVRIGDFP</sequence>
<keyword evidence="1" id="KW-0472">Membrane</keyword>
<dbReference type="Proteomes" id="UP000267017">
    <property type="component" value="Unassembled WGS sequence"/>
</dbReference>
<comment type="caution">
    <text evidence="2">The sequence shown here is derived from an EMBL/GenBank/DDBJ whole genome shotgun (WGS) entry which is preliminary data.</text>
</comment>
<protein>
    <submittedName>
        <fullName evidence="2">Uncharacterized protein</fullName>
    </submittedName>
</protein>
<evidence type="ECO:0000313" key="3">
    <source>
        <dbReference type="Proteomes" id="UP000267017"/>
    </source>
</evidence>
<name>A0A3P3U4A9_9BACL</name>
<dbReference type="AlphaFoldDB" id="A0A3P3U4A9"/>
<accession>A0A3P3U4A9</accession>
<reference evidence="2 3" key="1">
    <citation type="submission" date="2018-11" db="EMBL/GenBank/DDBJ databases">
        <title>Genome sequencing of Paenibacillus sp. KCOM 3021 (= ChDC PVNT-B20).</title>
        <authorList>
            <person name="Kook J.-K."/>
            <person name="Park S.-N."/>
            <person name="Lim Y.K."/>
        </authorList>
    </citation>
    <scope>NUCLEOTIDE SEQUENCE [LARGE SCALE GENOMIC DNA]</scope>
    <source>
        <strain evidence="2 3">KCOM 3021</strain>
    </source>
</reference>
<gene>
    <name evidence="2" type="ORF">EHV15_21505</name>
</gene>